<organism evidence="7 8">
    <name type="scientific">Aquimarina atlantica</name>
    <dbReference type="NCBI Taxonomy" id="1317122"/>
    <lineage>
        <taxon>Bacteria</taxon>
        <taxon>Pseudomonadati</taxon>
        <taxon>Bacteroidota</taxon>
        <taxon>Flavobacteriia</taxon>
        <taxon>Flavobacteriales</taxon>
        <taxon>Flavobacteriaceae</taxon>
        <taxon>Aquimarina</taxon>
    </lineage>
</organism>
<keyword evidence="3" id="KW-0133">Cell shape</keyword>
<dbReference type="InterPro" id="IPR003447">
    <property type="entry name" value="FEMABX"/>
</dbReference>
<accession>A0A023BT34</accession>
<dbReference type="SUPFAM" id="SSF55729">
    <property type="entry name" value="Acyl-CoA N-acyltransferases (Nat)"/>
    <property type="match status" value="1"/>
</dbReference>
<dbReference type="PANTHER" id="PTHR36174:SF1">
    <property type="entry name" value="LIPID II:GLYCINE GLYCYLTRANSFERASE"/>
    <property type="match status" value="1"/>
</dbReference>
<evidence type="ECO:0000256" key="4">
    <source>
        <dbReference type="ARBA" id="ARBA00022984"/>
    </source>
</evidence>
<keyword evidence="4" id="KW-0573">Peptidoglycan synthesis</keyword>
<comment type="similarity">
    <text evidence="1">Belongs to the FemABX family.</text>
</comment>
<evidence type="ECO:0000256" key="5">
    <source>
        <dbReference type="ARBA" id="ARBA00023315"/>
    </source>
</evidence>
<evidence type="ECO:0000256" key="1">
    <source>
        <dbReference type="ARBA" id="ARBA00009943"/>
    </source>
</evidence>
<comment type="caution">
    <text evidence="7">The sequence shown here is derived from an EMBL/GenBank/DDBJ whole genome shotgun (WGS) entry which is preliminary data.</text>
</comment>
<dbReference type="Gene3D" id="3.40.630.30">
    <property type="match status" value="1"/>
</dbReference>
<keyword evidence="5" id="KW-0012">Acyltransferase</keyword>
<evidence type="ECO:0000256" key="2">
    <source>
        <dbReference type="ARBA" id="ARBA00022679"/>
    </source>
</evidence>
<evidence type="ECO:0000256" key="6">
    <source>
        <dbReference type="ARBA" id="ARBA00023316"/>
    </source>
</evidence>
<reference evidence="7 8" key="1">
    <citation type="submission" date="2014-04" db="EMBL/GenBank/DDBJ databases">
        <title>Aquimarina sp. 22II-S11-z7 Genome Sequencing.</title>
        <authorList>
            <person name="Lai Q."/>
        </authorList>
    </citation>
    <scope>NUCLEOTIDE SEQUENCE [LARGE SCALE GENOMIC DNA]</scope>
    <source>
        <strain evidence="7 8">22II-S11-z7</strain>
    </source>
</reference>
<dbReference type="Proteomes" id="UP000023541">
    <property type="component" value="Unassembled WGS sequence"/>
</dbReference>
<keyword evidence="6" id="KW-0961">Cell wall biogenesis/degradation</keyword>
<keyword evidence="2" id="KW-0808">Transferase</keyword>
<dbReference type="InterPro" id="IPR050644">
    <property type="entry name" value="PG_Glycine_Bridge_Synth"/>
</dbReference>
<proteinExistence type="inferred from homology"/>
<dbReference type="GO" id="GO:0071555">
    <property type="term" value="P:cell wall organization"/>
    <property type="evidence" value="ECO:0007669"/>
    <property type="project" value="UniProtKB-KW"/>
</dbReference>
<dbReference type="GO" id="GO:0009252">
    <property type="term" value="P:peptidoglycan biosynthetic process"/>
    <property type="evidence" value="ECO:0007669"/>
    <property type="project" value="UniProtKB-KW"/>
</dbReference>
<dbReference type="PROSITE" id="PS51191">
    <property type="entry name" value="FEMABX"/>
    <property type="match status" value="1"/>
</dbReference>
<evidence type="ECO:0000256" key="3">
    <source>
        <dbReference type="ARBA" id="ARBA00022960"/>
    </source>
</evidence>
<dbReference type="Pfam" id="PF02388">
    <property type="entry name" value="FemAB"/>
    <property type="match status" value="1"/>
</dbReference>
<dbReference type="GO" id="GO:0008360">
    <property type="term" value="P:regulation of cell shape"/>
    <property type="evidence" value="ECO:0007669"/>
    <property type="project" value="UniProtKB-KW"/>
</dbReference>
<protein>
    <recommendedName>
        <fullName evidence="9">BioF2-like acetyltransferase domain-containing protein</fullName>
    </recommendedName>
</protein>
<gene>
    <name evidence="7" type="ORF">ATO12_18920</name>
</gene>
<dbReference type="eggNOG" id="COG2348">
    <property type="taxonomic scope" value="Bacteria"/>
</dbReference>
<dbReference type="STRING" id="1317122.ATO12_18920"/>
<dbReference type="InterPro" id="IPR016181">
    <property type="entry name" value="Acyl_CoA_acyltransferase"/>
</dbReference>
<name>A0A023BT34_9FLAO</name>
<evidence type="ECO:0000313" key="7">
    <source>
        <dbReference type="EMBL" id="EZH73084.1"/>
    </source>
</evidence>
<evidence type="ECO:0000313" key="8">
    <source>
        <dbReference type="Proteomes" id="UP000023541"/>
    </source>
</evidence>
<keyword evidence="8" id="KW-1185">Reference proteome</keyword>
<dbReference type="EMBL" id="AQRA01000006">
    <property type="protein sequence ID" value="EZH73084.1"/>
    <property type="molecule type" value="Genomic_DNA"/>
</dbReference>
<sequence>MLLENDSASFFQTPEALSFFITAGYETFAFAIEYDKKITAFVSGIVQKENGIKSSFTRRAIIFGGPVFSKEVEEVHVTELFKTVVKHLKHKVIYIETRNLNDYNQYKNALNTVGFEYHPHLNFHVSCDTEEKVKQRISSSKLRQVKKSLKEGAVVREAKHQSEIEAYYAILSDLYKTKVKTPLPKLYFFITLWSQRVAKFLLVFYKDEVVGGIVFPIFRDKAIYEWYVCGKDKAYKNIYPSILATWSAMLYACKNNIKRFDFMGAGKPEEDYGVREFKSKFGGDLVEYGRFIYVANPLLYSLGKRAVKILKNS</sequence>
<dbReference type="AlphaFoldDB" id="A0A023BT34"/>
<evidence type="ECO:0008006" key="9">
    <source>
        <dbReference type="Google" id="ProtNLM"/>
    </source>
</evidence>
<dbReference type="GO" id="GO:0016755">
    <property type="term" value="F:aminoacyltransferase activity"/>
    <property type="evidence" value="ECO:0007669"/>
    <property type="project" value="InterPro"/>
</dbReference>
<dbReference type="PANTHER" id="PTHR36174">
    <property type="entry name" value="LIPID II:GLYCINE GLYCYLTRANSFERASE"/>
    <property type="match status" value="1"/>
</dbReference>